<evidence type="ECO:0000256" key="7">
    <source>
        <dbReference type="ARBA" id="ARBA00060121"/>
    </source>
</evidence>
<dbReference type="EMBL" id="JRNQ01000034">
    <property type="protein sequence ID" value="KGF44537.1"/>
    <property type="molecule type" value="Genomic_DNA"/>
</dbReference>
<feature type="domain" description="Peptidase S9 prolyl oligopeptidase catalytic" evidence="10">
    <location>
        <begin position="488"/>
        <end position="702"/>
    </location>
</feature>
<evidence type="ECO:0000256" key="8">
    <source>
        <dbReference type="ARBA" id="ARBA00081187"/>
    </source>
</evidence>
<gene>
    <name evidence="12" type="ORF">HMPREF0647_06210</name>
</gene>
<evidence type="ECO:0000259" key="11">
    <source>
        <dbReference type="Pfam" id="PF02897"/>
    </source>
</evidence>
<keyword evidence="6" id="KW-0720">Serine protease</keyword>
<dbReference type="PRINTS" id="PR00862">
    <property type="entry name" value="PROLIGOPTASE"/>
</dbReference>
<dbReference type="GO" id="GO:0006508">
    <property type="term" value="P:proteolysis"/>
    <property type="evidence" value="ECO:0007669"/>
    <property type="project" value="UniProtKB-KW"/>
</dbReference>
<dbReference type="Pfam" id="PF02897">
    <property type="entry name" value="Peptidase_S9_N"/>
    <property type="match status" value="1"/>
</dbReference>
<evidence type="ECO:0000256" key="1">
    <source>
        <dbReference type="ARBA" id="ARBA00001070"/>
    </source>
</evidence>
<name>A0A096BPE6_9BACT</name>
<dbReference type="SUPFAM" id="SSF53474">
    <property type="entry name" value="alpha/beta-Hydrolases"/>
    <property type="match status" value="1"/>
</dbReference>
<dbReference type="Pfam" id="PF00326">
    <property type="entry name" value="Peptidase_S9"/>
    <property type="match status" value="1"/>
</dbReference>
<dbReference type="PANTHER" id="PTHR42881:SF2">
    <property type="entry name" value="PROLYL ENDOPEPTIDASE"/>
    <property type="match status" value="1"/>
</dbReference>
<dbReference type="GO" id="GO:0070012">
    <property type="term" value="F:oligopeptidase activity"/>
    <property type="evidence" value="ECO:0007669"/>
    <property type="project" value="TreeGrafter"/>
</dbReference>
<evidence type="ECO:0000256" key="3">
    <source>
        <dbReference type="ARBA" id="ARBA00011897"/>
    </source>
</evidence>
<dbReference type="PANTHER" id="PTHR42881">
    <property type="entry name" value="PROLYL ENDOPEPTIDASE"/>
    <property type="match status" value="1"/>
</dbReference>
<dbReference type="InterPro" id="IPR051167">
    <property type="entry name" value="Prolyl_oligopep/macrocyclase"/>
</dbReference>
<protein>
    <recommendedName>
        <fullName evidence="3">prolyl oligopeptidase</fullName>
        <ecNumber evidence="3">3.4.21.26</ecNumber>
    </recommendedName>
    <alternativeName>
        <fullName evidence="8">Proline-specific endopeptidase</fullName>
    </alternativeName>
</protein>
<dbReference type="InterPro" id="IPR029058">
    <property type="entry name" value="AB_hydrolase_fold"/>
</dbReference>
<proteinExistence type="inferred from homology"/>
<reference evidence="12 13" key="1">
    <citation type="submission" date="2014-07" db="EMBL/GenBank/DDBJ databases">
        <authorList>
            <person name="McCorrison J."/>
            <person name="Sanka R."/>
            <person name="Torralba M."/>
            <person name="Gillis M."/>
            <person name="Haft D.H."/>
            <person name="Methe B."/>
            <person name="Sutton G."/>
            <person name="Nelson K.E."/>
        </authorList>
    </citation>
    <scope>NUCLEOTIDE SEQUENCE [LARGE SCALE GENOMIC DNA]</scope>
    <source>
        <strain evidence="12 13">DNF00320</strain>
    </source>
</reference>
<dbReference type="EC" id="3.4.21.26" evidence="3"/>
<evidence type="ECO:0000256" key="9">
    <source>
        <dbReference type="SAM" id="SignalP"/>
    </source>
</evidence>
<keyword evidence="4" id="KW-0645">Protease</keyword>
<evidence type="ECO:0000256" key="6">
    <source>
        <dbReference type="ARBA" id="ARBA00022825"/>
    </source>
</evidence>
<feature type="chain" id="PRO_5001916419" description="prolyl oligopeptidase" evidence="9">
    <location>
        <begin position="21"/>
        <end position="705"/>
    </location>
</feature>
<evidence type="ECO:0000313" key="13">
    <source>
        <dbReference type="Proteomes" id="UP000029525"/>
    </source>
</evidence>
<dbReference type="Proteomes" id="UP000029525">
    <property type="component" value="Unassembled WGS sequence"/>
</dbReference>
<dbReference type="Gene3D" id="2.130.10.120">
    <property type="entry name" value="Prolyl oligopeptidase, N-terminal domain"/>
    <property type="match status" value="1"/>
</dbReference>
<organism evidence="12 13">
    <name type="scientific">Prevotella bivia DNF00320</name>
    <dbReference type="NCBI Taxonomy" id="1401068"/>
    <lineage>
        <taxon>Bacteria</taxon>
        <taxon>Pseudomonadati</taxon>
        <taxon>Bacteroidota</taxon>
        <taxon>Bacteroidia</taxon>
        <taxon>Bacteroidales</taxon>
        <taxon>Prevotellaceae</taxon>
        <taxon>Prevotella</taxon>
    </lineage>
</organism>
<feature type="signal peptide" evidence="9">
    <location>
        <begin position="1"/>
        <end position="20"/>
    </location>
</feature>
<dbReference type="PROSITE" id="PS00708">
    <property type="entry name" value="PRO_ENDOPEP_SER"/>
    <property type="match status" value="1"/>
</dbReference>
<evidence type="ECO:0000256" key="2">
    <source>
        <dbReference type="ARBA" id="ARBA00005228"/>
    </source>
</evidence>
<dbReference type="Gene3D" id="3.40.50.1820">
    <property type="entry name" value="alpha/beta hydrolase"/>
    <property type="match status" value="1"/>
</dbReference>
<evidence type="ECO:0000259" key="10">
    <source>
        <dbReference type="Pfam" id="PF00326"/>
    </source>
</evidence>
<evidence type="ECO:0000313" key="12">
    <source>
        <dbReference type="EMBL" id="KGF44537.1"/>
    </source>
</evidence>
<evidence type="ECO:0000256" key="4">
    <source>
        <dbReference type="ARBA" id="ARBA00022670"/>
    </source>
</evidence>
<evidence type="ECO:0000256" key="5">
    <source>
        <dbReference type="ARBA" id="ARBA00022801"/>
    </source>
</evidence>
<dbReference type="GO" id="GO:0004252">
    <property type="term" value="F:serine-type endopeptidase activity"/>
    <property type="evidence" value="ECO:0007669"/>
    <property type="project" value="UniProtKB-EC"/>
</dbReference>
<dbReference type="OrthoDB" id="9801421at2"/>
<comment type="function">
    <text evidence="7">Cleaves peptide bonds on the C-terminal side of prolyl residues within peptides that are up to approximately 30 amino acids long. Has an absolute requirement for an X-Pro bond in the trans configuration immediately preceding the Pro-Y scissible bond.</text>
</comment>
<keyword evidence="5" id="KW-0378">Hydrolase</keyword>
<keyword evidence="9" id="KW-0732">Signal</keyword>
<dbReference type="InterPro" id="IPR001375">
    <property type="entry name" value="Peptidase_S9_cat"/>
</dbReference>
<comment type="catalytic activity">
    <reaction evidence="1">
        <text>Hydrolysis of Pro-|-Xaa &gt;&gt; Ala-|-Xaa in oligopeptides.</text>
        <dbReference type="EC" id="3.4.21.26"/>
    </reaction>
</comment>
<comment type="caution">
    <text evidence="12">The sequence shown here is derived from an EMBL/GenBank/DDBJ whole genome shotgun (WGS) entry which is preliminary data.</text>
</comment>
<comment type="similarity">
    <text evidence="2">Belongs to the peptidase S9A family.</text>
</comment>
<dbReference type="InterPro" id="IPR002470">
    <property type="entry name" value="Peptidase_S9A"/>
</dbReference>
<dbReference type="GO" id="GO:0005829">
    <property type="term" value="C:cytosol"/>
    <property type="evidence" value="ECO:0007669"/>
    <property type="project" value="TreeGrafter"/>
</dbReference>
<sequence>MKKKTLIGMMLLASPTITMAQNIIYPTPPSDNTVDKYFGIEVSDPYRPLESDTAQATLAWVKAENKITTDYLSKIPFRAKLLNRMKELANYEKYSAPWYNKHTQKWYFYRNNGLQNQSVLYVMNRLGDEKKAQIFLDPNKLSTDGTVALKSISFSNNGKYAAYAISRSGSDWQEFYVIDTNSGKLLNDHIKWAKFSNAAWLGDGFYYSAYDAPSPGNELSNVNSVQKIYYHKIGTPQSEDILFYQNPEQPMRFYTLGVNEDETMMFLIESGAGQGNGLYVRNLKQEGSQFIQLNANLEAQCNPIKTIGDKIYILTNEKAPTNKLVVTDIHHPSKADWKTVIPANSNVLEDVAFVDGKLILTYMQDAYSHSYLYSIDGKQLKEIKLPTVGSASFTGNYERPEVFYSFTSFTEPTSVYQYNVNTNTSTTYTSPKVKFDKNKFVSEQVYITSKDGTKVPVFLTYKKGLKRNGKNPLLLYAYGGFGISLTPSFSSVRLPFIENGGIYAMACLRGGNEFGEAWHLAGTKMNKQNVFDDFISAAEYLIKEKYTSKDFLAIQGGSNGGLLIGACMTQRPDLYKVCIPQVGVMDMLRYHKFTIGWNWASDYGTSADSKEMFSYLKSYSPLHNLKKGIQYPATLVTTADHDDRVVPAHSFKFAATLQAYNAGKSPTLIRIDTKAGHGGGKPLSKQLEEQADIYSFILYNMGLKY</sequence>
<dbReference type="SUPFAM" id="SSF50993">
    <property type="entry name" value="Peptidase/esterase 'gauge' domain"/>
    <property type="match status" value="1"/>
</dbReference>
<dbReference type="FunFam" id="3.40.50.1820:FF:000005">
    <property type="entry name" value="Prolyl endopeptidase"/>
    <property type="match status" value="1"/>
</dbReference>
<dbReference type="RefSeq" id="WP_036867106.1">
    <property type="nucleotide sequence ID" value="NZ_JRNQ01000034.1"/>
</dbReference>
<dbReference type="InterPro" id="IPR023302">
    <property type="entry name" value="Pept_S9A_N"/>
</dbReference>
<dbReference type="InterPro" id="IPR002471">
    <property type="entry name" value="Pept_S9_AS"/>
</dbReference>
<dbReference type="AlphaFoldDB" id="A0A096BPE6"/>
<accession>A0A096BPE6</accession>
<feature type="domain" description="Peptidase S9A N-terminal" evidence="11">
    <location>
        <begin position="27"/>
        <end position="429"/>
    </location>
</feature>